<gene>
    <name evidence="13" type="primary">metR</name>
    <name evidence="13" type="ORF">VST7929_01610</name>
</gene>
<evidence type="ECO:0000256" key="3">
    <source>
        <dbReference type="ARBA" id="ARBA00019365"/>
    </source>
</evidence>
<dbReference type="CDD" id="cd08441">
    <property type="entry name" value="PBP2_MetR"/>
    <property type="match status" value="1"/>
</dbReference>
<comment type="caution">
    <text evidence="13">The sequence shown here is derived from an EMBL/GenBank/DDBJ whole genome shotgun (WGS) entry which is preliminary data.</text>
</comment>
<evidence type="ECO:0000256" key="11">
    <source>
        <dbReference type="ARBA" id="ARBA00023167"/>
    </source>
</evidence>
<dbReference type="RefSeq" id="WP_237466156.1">
    <property type="nucleotide sequence ID" value="NZ_CAKLDI010000001.1"/>
</dbReference>
<evidence type="ECO:0000256" key="9">
    <source>
        <dbReference type="ARBA" id="ARBA00023159"/>
    </source>
</evidence>
<keyword evidence="7" id="KW-0805">Transcription regulation</keyword>
<keyword evidence="5" id="KW-0678">Repressor</keyword>
<dbReference type="InterPro" id="IPR036390">
    <property type="entry name" value="WH_DNA-bd_sf"/>
</dbReference>
<evidence type="ECO:0000313" key="13">
    <source>
        <dbReference type="EMBL" id="CAH0533735.1"/>
    </source>
</evidence>
<evidence type="ECO:0000256" key="1">
    <source>
        <dbReference type="ARBA" id="ARBA00004496"/>
    </source>
</evidence>
<protein>
    <recommendedName>
        <fullName evidence="3">HTH-type transcriptional regulator MetR</fullName>
    </recommendedName>
</protein>
<evidence type="ECO:0000256" key="8">
    <source>
        <dbReference type="ARBA" id="ARBA00023125"/>
    </source>
</evidence>
<dbReference type="PRINTS" id="PR00039">
    <property type="entry name" value="HTHLYSR"/>
</dbReference>
<evidence type="ECO:0000256" key="6">
    <source>
        <dbReference type="ARBA" id="ARBA00022605"/>
    </source>
</evidence>
<proteinExistence type="inferred from homology"/>
<dbReference type="PANTHER" id="PTHR30126:SF25">
    <property type="entry name" value="HTH-TYPE TRANSCRIPTIONAL REGULATOR METR"/>
    <property type="match status" value="1"/>
</dbReference>
<organism evidence="13 14">
    <name type="scientific">Vibrio stylophorae</name>
    <dbReference type="NCBI Taxonomy" id="659351"/>
    <lineage>
        <taxon>Bacteria</taxon>
        <taxon>Pseudomonadati</taxon>
        <taxon>Pseudomonadota</taxon>
        <taxon>Gammaproteobacteria</taxon>
        <taxon>Vibrionales</taxon>
        <taxon>Vibrionaceae</taxon>
        <taxon>Vibrio</taxon>
    </lineage>
</organism>
<keyword evidence="8" id="KW-0238">DNA-binding</keyword>
<evidence type="ECO:0000256" key="5">
    <source>
        <dbReference type="ARBA" id="ARBA00022491"/>
    </source>
</evidence>
<dbReference type="SUPFAM" id="SSF46785">
    <property type="entry name" value="Winged helix' DNA-binding domain"/>
    <property type="match status" value="1"/>
</dbReference>
<dbReference type="PROSITE" id="PS50931">
    <property type="entry name" value="HTH_LYSR"/>
    <property type="match status" value="1"/>
</dbReference>
<dbReference type="Pfam" id="PF03466">
    <property type="entry name" value="LysR_substrate"/>
    <property type="match status" value="1"/>
</dbReference>
<evidence type="ECO:0000259" key="12">
    <source>
        <dbReference type="PROSITE" id="PS50931"/>
    </source>
</evidence>
<keyword evidence="9" id="KW-0010">Activator</keyword>
<reference evidence="13" key="1">
    <citation type="submission" date="2021-11" db="EMBL/GenBank/DDBJ databases">
        <authorList>
            <person name="Rodrigo-Torres L."/>
            <person name="Arahal R. D."/>
            <person name="Lucena T."/>
        </authorList>
    </citation>
    <scope>NUCLEOTIDE SEQUENCE</scope>
    <source>
        <strain evidence="13">CECT 7929</strain>
    </source>
</reference>
<evidence type="ECO:0000256" key="2">
    <source>
        <dbReference type="ARBA" id="ARBA00009437"/>
    </source>
</evidence>
<feature type="domain" description="HTH lysR-type" evidence="12">
    <location>
        <begin position="2"/>
        <end position="59"/>
    </location>
</feature>
<keyword evidence="6" id="KW-0028">Amino-acid biosynthesis</keyword>
<dbReference type="InterPro" id="IPR037406">
    <property type="entry name" value="MetR_PBP2"/>
</dbReference>
<evidence type="ECO:0000256" key="7">
    <source>
        <dbReference type="ARBA" id="ARBA00023015"/>
    </source>
</evidence>
<evidence type="ECO:0000313" key="14">
    <source>
        <dbReference type="Proteomes" id="UP000838672"/>
    </source>
</evidence>
<keyword evidence="14" id="KW-1185">Reference proteome</keyword>
<keyword evidence="4" id="KW-0963">Cytoplasm</keyword>
<dbReference type="Proteomes" id="UP000838672">
    <property type="component" value="Unassembled WGS sequence"/>
</dbReference>
<evidence type="ECO:0000256" key="10">
    <source>
        <dbReference type="ARBA" id="ARBA00023163"/>
    </source>
</evidence>
<dbReference type="InterPro" id="IPR000847">
    <property type="entry name" value="LysR_HTH_N"/>
</dbReference>
<dbReference type="Gene3D" id="1.10.10.10">
    <property type="entry name" value="Winged helix-like DNA-binding domain superfamily/Winged helix DNA-binding domain"/>
    <property type="match status" value="1"/>
</dbReference>
<name>A0ABN8DSF0_9VIBR</name>
<evidence type="ECO:0000256" key="4">
    <source>
        <dbReference type="ARBA" id="ARBA00022490"/>
    </source>
</evidence>
<dbReference type="SUPFAM" id="SSF53850">
    <property type="entry name" value="Periplasmic binding protein-like II"/>
    <property type="match status" value="1"/>
</dbReference>
<comment type="similarity">
    <text evidence="2">Belongs to the LysR transcriptional regulatory family.</text>
</comment>
<dbReference type="Gene3D" id="3.40.190.10">
    <property type="entry name" value="Periplasmic binding protein-like II"/>
    <property type="match status" value="2"/>
</dbReference>
<dbReference type="InterPro" id="IPR036388">
    <property type="entry name" value="WH-like_DNA-bd_sf"/>
</dbReference>
<sequence length="303" mass="34291">MLELKHLRTLATLRDTGSLTATATQLHLTQSALSHQLKDLESRIGSPLFLRKTRPVRFTPEGRILLNLADDILPRIHRAEHHLAHTKEDSHGRLHMAIDCHSCFQWLMPAIKAYQQHWPHVGLDFSAGFGFDPLPALIAGELDLVVTSDVSPRGEVFYEPLFDFEMVLVLSPTHPLCEKTKIAPEDLLTECLLSYPVPRQRLDLYKHFLSPANVEPEQWKQADNTLMMVQMVAAGLGVTALPSWAVTPFVEQGLVCMRPLGDGLWRRLFAAVRDNERQRKFVQAFFSTAKQQCQHHLTGIKSV</sequence>
<dbReference type="PANTHER" id="PTHR30126">
    <property type="entry name" value="HTH-TYPE TRANSCRIPTIONAL REGULATOR"/>
    <property type="match status" value="1"/>
</dbReference>
<comment type="subcellular location">
    <subcellularLocation>
        <location evidence="1">Cytoplasm</location>
    </subcellularLocation>
</comment>
<keyword evidence="10" id="KW-0804">Transcription</keyword>
<accession>A0ABN8DSF0</accession>
<dbReference type="InterPro" id="IPR005119">
    <property type="entry name" value="LysR_subst-bd"/>
</dbReference>
<dbReference type="EMBL" id="CAKLDI010000001">
    <property type="protein sequence ID" value="CAH0533735.1"/>
    <property type="molecule type" value="Genomic_DNA"/>
</dbReference>
<keyword evidence="11" id="KW-0486">Methionine biosynthesis</keyword>
<dbReference type="Pfam" id="PF00126">
    <property type="entry name" value="HTH_1"/>
    <property type="match status" value="1"/>
</dbReference>